<dbReference type="Gene3D" id="3.30.420.40">
    <property type="match status" value="1"/>
</dbReference>
<accession>A0A380BQL3</accession>
<proteinExistence type="predicted"/>
<reference evidence="1 2" key="1">
    <citation type="submission" date="2018-06" db="EMBL/GenBank/DDBJ databases">
        <authorList>
            <consortium name="Pathogen Informatics"/>
            <person name="Doyle S."/>
        </authorList>
    </citation>
    <scope>NUCLEOTIDE SEQUENCE [LARGE SCALE GENOMIC DNA]</scope>
    <source>
        <strain evidence="1 2">NCTC10738</strain>
    </source>
</reference>
<gene>
    <name evidence="1" type="ORF">NCTC10738_03803</name>
</gene>
<sequence length="627" mass="68808">MKLVRFEFDCASQQPWYGHLCNQYLNYDKLNITVALLPLKSAAKQSTAAALEHNHQAPRILWRYILEAEGSQSELEQLADEIAGDFLLSTSLLDSRILLAEERLGAATPLALADVLPNSTTRPSLAFCQYCQPRLGDNQHPDFANIRLPCPHCLGEEAVLAEPELCALQPSDIRAMAEQLLEGKSLTLTDSGNRRLKLSRKQDDMPQGIPSGQTLICCNPNSLNAHFLLTDAEVLALSSMEKPALQLRPCSQHPRLTQPLYSVAFADSRLLLIICEYLRIKGCDYLFAVELSQPSRVELCWIAGHYLPLYAHQARLSKASSGHALPETLHDEARFGKSVATVQSLGIPKEPQIVLRAATENDANIWQVATDHGAECAFNALLAEFSGIKKAALLYFSGSNPSQIRYLDKDGKQECFFELTQLPASGYEIVHALEQSPQRTVVQKFKSQFPECYNRLLDFGSQQPSAFPGLDALWAVIAIISGLGQQGQSATELKDAFIAAAMSYKGANAPRIDYPLAKGEAVRGLNWCKTLGTVMSFRLAGDTDAAKLCFAAQDSLADYLANWVEHLDLSVGIDCVFLAGSAMANPVLSKRIAIRIGKNFPLAASQLLDLDGALLAAGALWLRQRRR</sequence>
<evidence type="ECO:0000313" key="1">
    <source>
        <dbReference type="EMBL" id="SUJ05434.1"/>
    </source>
</evidence>
<name>A0A380BQL3_9GAMM</name>
<dbReference type="EMBL" id="UGYO01000002">
    <property type="protein sequence ID" value="SUJ05434.1"/>
    <property type="molecule type" value="Genomic_DNA"/>
</dbReference>
<protein>
    <submittedName>
        <fullName evidence="1">Hydrogenase maturation factor</fullName>
    </submittedName>
</protein>
<evidence type="ECO:0000313" key="2">
    <source>
        <dbReference type="Proteomes" id="UP000254069"/>
    </source>
</evidence>
<dbReference type="RefSeq" id="WP_115390334.1">
    <property type="nucleotide sequence ID" value="NZ_AP024616.1"/>
</dbReference>
<dbReference type="AlphaFoldDB" id="A0A380BQL3"/>
<keyword evidence="2" id="KW-1185">Reference proteome</keyword>
<organism evidence="1 2">
    <name type="scientific">Shewanella algae</name>
    <dbReference type="NCBI Taxonomy" id="38313"/>
    <lineage>
        <taxon>Bacteria</taxon>
        <taxon>Pseudomonadati</taxon>
        <taxon>Pseudomonadota</taxon>
        <taxon>Gammaproteobacteria</taxon>
        <taxon>Alteromonadales</taxon>
        <taxon>Shewanellaceae</taxon>
        <taxon>Shewanella</taxon>
    </lineage>
</organism>
<dbReference type="Proteomes" id="UP000254069">
    <property type="component" value="Unassembled WGS sequence"/>
</dbReference>